<dbReference type="EMBL" id="VJZC01000379">
    <property type="protein sequence ID" value="MPY62165.1"/>
    <property type="molecule type" value="Genomic_DNA"/>
</dbReference>
<evidence type="ECO:0000256" key="2">
    <source>
        <dbReference type="SAM" id="SignalP"/>
    </source>
</evidence>
<gene>
    <name evidence="3" type="ORF">FNH08_35000</name>
</gene>
<dbReference type="OrthoDB" id="4332164at2"/>
<organism evidence="3 4">
    <name type="scientific">Streptomyces spongiae</name>
    <dbReference type="NCBI Taxonomy" id="565072"/>
    <lineage>
        <taxon>Bacteria</taxon>
        <taxon>Bacillati</taxon>
        <taxon>Actinomycetota</taxon>
        <taxon>Actinomycetes</taxon>
        <taxon>Kitasatosporales</taxon>
        <taxon>Streptomycetaceae</taxon>
        <taxon>Streptomyces</taxon>
    </lineage>
</organism>
<dbReference type="Proteomes" id="UP000400924">
    <property type="component" value="Unassembled WGS sequence"/>
</dbReference>
<feature type="compositionally biased region" description="Low complexity" evidence="1">
    <location>
        <begin position="124"/>
        <end position="134"/>
    </location>
</feature>
<reference evidence="3 4" key="1">
    <citation type="submission" date="2019-07" db="EMBL/GenBank/DDBJ databases">
        <title>New species of Amycolatopsis and Streptomyces.</title>
        <authorList>
            <person name="Duangmal K."/>
            <person name="Teo W.F.A."/>
            <person name="Lipun K."/>
        </authorList>
    </citation>
    <scope>NUCLEOTIDE SEQUENCE [LARGE SCALE GENOMIC DNA]</scope>
    <source>
        <strain evidence="3 4">NBRC 106415</strain>
    </source>
</reference>
<name>A0A5N8XU62_9ACTN</name>
<accession>A0A5N8XU62</accession>
<evidence type="ECO:0000313" key="4">
    <source>
        <dbReference type="Proteomes" id="UP000400924"/>
    </source>
</evidence>
<protein>
    <recommendedName>
        <fullName evidence="5">Secreted protein</fullName>
    </recommendedName>
</protein>
<evidence type="ECO:0000313" key="3">
    <source>
        <dbReference type="EMBL" id="MPY62165.1"/>
    </source>
</evidence>
<sequence>MPHATWIRGRRGALVGASAVLVCLGGALASCGSAGGDGYVAVGSGAGSSRPAVAPTGDVTFVPLDAPLNGPREGERPPTGSDRPGTADSPDGRGGSGAESGPGTANDPGAEPGSGDSVAGGTDSGPTATDAPSASTPPPSSGPPSGDATATPSPTGPAGLSVGEPEREPTDRRWCEKVTVEFRNTGDTTVRSGRVTFGTHVIGPLGVDWATVESTRRLPVPIARGTSREKTWTVCVEEWRVPLGMHIETRDVSVKGK</sequence>
<feature type="signal peptide" evidence="2">
    <location>
        <begin position="1"/>
        <end position="29"/>
    </location>
</feature>
<feature type="compositionally biased region" description="Low complexity" evidence="1">
    <location>
        <begin position="45"/>
        <end position="54"/>
    </location>
</feature>
<evidence type="ECO:0000256" key="1">
    <source>
        <dbReference type="SAM" id="MobiDB-lite"/>
    </source>
</evidence>
<dbReference type="AlphaFoldDB" id="A0A5N8XU62"/>
<dbReference type="RefSeq" id="WP_152775546.1">
    <property type="nucleotide sequence ID" value="NZ_VJZC01000379.1"/>
</dbReference>
<proteinExistence type="predicted"/>
<keyword evidence="4" id="KW-1185">Reference proteome</keyword>
<comment type="caution">
    <text evidence="3">The sequence shown here is derived from an EMBL/GenBank/DDBJ whole genome shotgun (WGS) entry which is preliminary data.</text>
</comment>
<feature type="chain" id="PRO_5024312993" description="Secreted protein" evidence="2">
    <location>
        <begin position="30"/>
        <end position="257"/>
    </location>
</feature>
<keyword evidence="2" id="KW-0732">Signal</keyword>
<feature type="region of interest" description="Disordered" evidence="1">
    <location>
        <begin position="45"/>
        <end position="172"/>
    </location>
</feature>
<evidence type="ECO:0008006" key="5">
    <source>
        <dbReference type="Google" id="ProtNLM"/>
    </source>
</evidence>